<comment type="caution">
    <text evidence="2">The sequence shown here is derived from an EMBL/GenBank/DDBJ whole genome shotgun (WGS) entry which is preliminary data.</text>
</comment>
<name>A0A7J6J930_COLFN</name>
<dbReference type="Proteomes" id="UP000011096">
    <property type="component" value="Unassembled WGS sequence"/>
</dbReference>
<evidence type="ECO:0000256" key="1">
    <source>
        <dbReference type="SAM" id="MobiDB-lite"/>
    </source>
</evidence>
<feature type="region of interest" description="Disordered" evidence="1">
    <location>
        <begin position="1"/>
        <end position="31"/>
    </location>
</feature>
<dbReference type="EMBL" id="ANPB02000003">
    <property type="protein sequence ID" value="KAF4486528.1"/>
    <property type="molecule type" value="Genomic_DNA"/>
</dbReference>
<gene>
    <name evidence="2" type="ORF">CGGC5_v005936</name>
</gene>
<dbReference type="GeneID" id="90979871"/>
<evidence type="ECO:0000313" key="3">
    <source>
        <dbReference type="Proteomes" id="UP000011096"/>
    </source>
</evidence>
<feature type="region of interest" description="Disordered" evidence="1">
    <location>
        <begin position="71"/>
        <end position="107"/>
    </location>
</feature>
<protein>
    <submittedName>
        <fullName evidence="2">Uncharacterized protein</fullName>
    </submittedName>
</protein>
<dbReference type="OrthoDB" id="3921745at2759"/>
<dbReference type="InParanoid" id="A0A7J6J930"/>
<sequence>MERLTLSCKPESVTSQPGGLVSEPSQGPPVLSCGRSQMSLPHLRELDIFWRGIPPTSMIYWPHPIGAREGFFGDATPQDPAPADRFSVGVHSGAAASNRPRRPRSRPHCNVKYTEEQVDFILYSYCDLGLPWKDVEANFAKAFPGDAKSGHRRRTGGLQGVYYRQDRRIPTRENQADFDGNSYMFLSRRHRRRVGRKPSLRNGLLATHPERAVKYAWVSDDDKRQCGILCRSRRRAVEVASGMSVNAGLANLANCITVDAFLTTPLFVSPRPANHNHGHNQLNT</sequence>
<organism evidence="2 3">
    <name type="scientific">Colletotrichum fructicola (strain Nara gc5)</name>
    <name type="common">Anthracnose fungus</name>
    <name type="synonym">Colletotrichum gloeosporioides (strain Nara gc5)</name>
    <dbReference type="NCBI Taxonomy" id="1213859"/>
    <lineage>
        <taxon>Eukaryota</taxon>
        <taxon>Fungi</taxon>
        <taxon>Dikarya</taxon>
        <taxon>Ascomycota</taxon>
        <taxon>Pezizomycotina</taxon>
        <taxon>Sordariomycetes</taxon>
        <taxon>Hypocreomycetidae</taxon>
        <taxon>Glomerellales</taxon>
        <taxon>Glomerellaceae</taxon>
        <taxon>Colletotrichum</taxon>
        <taxon>Colletotrichum gloeosporioides species complex</taxon>
    </lineage>
</organism>
<evidence type="ECO:0000313" key="2">
    <source>
        <dbReference type="EMBL" id="KAF4486528.1"/>
    </source>
</evidence>
<dbReference type="RefSeq" id="XP_066009063.1">
    <property type="nucleotide sequence ID" value="XM_066151604.1"/>
</dbReference>
<reference evidence="2 3" key="1">
    <citation type="submission" date="2012-08" db="EMBL/GenBank/DDBJ databases">
        <authorList>
            <person name="Gan P.H.P."/>
            <person name="Ikeda K."/>
            <person name="Irieda H."/>
            <person name="Narusaka M."/>
            <person name="O'Connell R.J."/>
            <person name="Narusaka Y."/>
            <person name="Takano Y."/>
            <person name="Kubo Y."/>
            <person name="Shirasu K."/>
        </authorList>
    </citation>
    <scope>NUCLEOTIDE SEQUENCE [LARGE SCALE GENOMIC DNA]</scope>
    <source>
        <strain evidence="2 3">Nara gc5</strain>
    </source>
</reference>
<proteinExistence type="predicted"/>
<keyword evidence="3" id="KW-1185">Reference proteome</keyword>
<dbReference type="AlphaFoldDB" id="A0A7J6J930"/>
<reference evidence="2 3" key="2">
    <citation type="submission" date="2020-04" db="EMBL/GenBank/DDBJ databases">
        <title>Genome sequencing and assembly of multiple isolates from the Colletotrichum gloeosporioides species complex.</title>
        <authorList>
            <person name="Gan P."/>
            <person name="Shirasu K."/>
        </authorList>
    </citation>
    <scope>NUCLEOTIDE SEQUENCE [LARGE SCALE GENOMIC DNA]</scope>
    <source>
        <strain evidence="2 3">Nara gc5</strain>
    </source>
</reference>
<accession>A0A7J6J930</accession>